<dbReference type="InterPro" id="IPR013103">
    <property type="entry name" value="RVT_2"/>
</dbReference>
<proteinExistence type="predicted"/>
<dbReference type="EMBL" id="BKCJ010003796">
    <property type="protein sequence ID" value="GEU57234.1"/>
    <property type="molecule type" value="Genomic_DNA"/>
</dbReference>
<dbReference type="CDD" id="cd09272">
    <property type="entry name" value="RNase_HI_RT_Ty1"/>
    <property type="match status" value="1"/>
</dbReference>
<dbReference type="Pfam" id="PF22936">
    <property type="entry name" value="Pol_BBD"/>
    <property type="match status" value="1"/>
</dbReference>
<feature type="domain" description="Retrovirus-related Pol polyprotein from transposon TNT 1-94-like beta-barrel" evidence="3">
    <location>
        <begin position="245"/>
        <end position="294"/>
    </location>
</feature>
<evidence type="ECO:0000313" key="4">
    <source>
        <dbReference type="EMBL" id="GEU57234.1"/>
    </source>
</evidence>
<accession>A0A6L2LAQ1</accession>
<evidence type="ECO:0000259" key="2">
    <source>
        <dbReference type="Pfam" id="PF07727"/>
    </source>
</evidence>
<dbReference type="Pfam" id="PF07727">
    <property type="entry name" value="RVT_2"/>
    <property type="match status" value="1"/>
</dbReference>
<sequence length="563" mass="64040">MNLRWNIVMLAMRVRRFLKNTGRKLDRPTKKELDLTSLRWSVSTATRENTLQRSARHPGIKSVGIGSLLEGLCQMCKRSKKQNKQLVKDLRTARVSVVSYKTRLESIEVRLLGFKKNEYVYVEYIKLLKRDIYLRDLDITELKRKLGLATKEKDKVQLTVQNFENSSKSLSKLLDSQILDKCKTGLGYNVVPPPYTMTLMPPKPDLVYPSLDDLVNESVSESTVEKRTGNLQQDLKDKGVIDKGVIDSGCSRHMTGNISYLTYYKEVDEGFVSFEGNSKGGKITGKGKAGVKIVPDKDYIMLPLWTQDLLLSSSSIDSPGAGYKSPGDEEKNDVEDLGNEDNEVLIIEEPKVNQEKDNVNNTNRVNAVSSTVNAASNEVNVVGRKSSIKLPDDLNMPELEDISIFRDSNKDIFSAEADLNNMESTFQKDVKCVFLFEKIEEEVYVCQPLGFKDHDFPDKVYKVKKALYGLHQVPRAWHDIMFEICAYARFQVNPDKSGLSVPRVQTQIHIDNESTICIVKNPIFHSKTKHIEIRHHCIRYSNEKKLIQMIKIHTNQNVADLLT</sequence>
<keyword evidence="4" id="KW-0695">RNA-directed DNA polymerase</keyword>
<comment type="caution">
    <text evidence="4">The sequence shown here is derived from an EMBL/GenBank/DDBJ whole genome shotgun (WGS) entry which is preliminary data.</text>
</comment>
<keyword evidence="4" id="KW-0808">Transferase</keyword>
<feature type="domain" description="Reverse transcriptase Ty1/copia-type" evidence="2">
    <location>
        <begin position="426"/>
        <end position="501"/>
    </location>
</feature>
<gene>
    <name evidence="4" type="ORF">Tci_029212</name>
</gene>
<protein>
    <submittedName>
        <fullName evidence="4">Ribonuclease H-like domain, reverse transcriptase, RNA-dependent DNA polymerase</fullName>
    </submittedName>
</protein>
<dbReference type="InterPro" id="IPR054722">
    <property type="entry name" value="PolX-like_BBD"/>
</dbReference>
<evidence type="ECO:0000256" key="1">
    <source>
        <dbReference type="SAM" id="MobiDB-lite"/>
    </source>
</evidence>
<evidence type="ECO:0000259" key="3">
    <source>
        <dbReference type="Pfam" id="PF22936"/>
    </source>
</evidence>
<organism evidence="4">
    <name type="scientific">Tanacetum cinerariifolium</name>
    <name type="common">Dalmatian daisy</name>
    <name type="synonym">Chrysanthemum cinerariifolium</name>
    <dbReference type="NCBI Taxonomy" id="118510"/>
    <lineage>
        <taxon>Eukaryota</taxon>
        <taxon>Viridiplantae</taxon>
        <taxon>Streptophyta</taxon>
        <taxon>Embryophyta</taxon>
        <taxon>Tracheophyta</taxon>
        <taxon>Spermatophyta</taxon>
        <taxon>Magnoliopsida</taxon>
        <taxon>eudicotyledons</taxon>
        <taxon>Gunneridae</taxon>
        <taxon>Pentapetalae</taxon>
        <taxon>asterids</taxon>
        <taxon>campanulids</taxon>
        <taxon>Asterales</taxon>
        <taxon>Asteraceae</taxon>
        <taxon>Asteroideae</taxon>
        <taxon>Anthemideae</taxon>
        <taxon>Anthemidinae</taxon>
        <taxon>Tanacetum</taxon>
    </lineage>
</organism>
<dbReference type="GO" id="GO:0003964">
    <property type="term" value="F:RNA-directed DNA polymerase activity"/>
    <property type="evidence" value="ECO:0007669"/>
    <property type="project" value="UniProtKB-KW"/>
</dbReference>
<reference evidence="4" key="1">
    <citation type="journal article" date="2019" name="Sci. Rep.">
        <title>Draft genome of Tanacetum cinerariifolium, the natural source of mosquito coil.</title>
        <authorList>
            <person name="Yamashiro T."/>
            <person name="Shiraishi A."/>
            <person name="Satake H."/>
            <person name="Nakayama K."/>
        </authorList>
    </citation>
    <scope>NUCLEOTIDE SEQUENCE</scope>
</reference>
<keyword evidence="4" id="KW-0548">Nucleotidyltransferase</keyword>
<dbReference type="AlphaFoldDB" id="A0A6L2LAQ1"/>
<name>A0A6L2LAQ1_TANCI</name>
<feature type="region of interest" description="Disordered" evidence="1">
    <location>
        <begin position="317"/>
        <end position="337"/>
    </location>
</feature>